<gene>
    <name evidence="5" type="ORF">TTAC_LOCUS7492</name>
</gene>
<dbReference type="InterPro" id="IPR043581">
    <property type="entry name" value="Axin-like"/>
</dbReference>
<evidence type="ECO:0000313" key="7">
    <source>
        <dbReference type="WBParaSite" id="TTAC_0000750701-mRNA-1"/>
    </source>
</evidence>
<dbReference type="GO" id="GO:0019901">
    <property type="term" value="F:protein kinase binding"/>
    <property type="evidence" value="ECO:0007669"/>
    <property type="project" value="TreeGrafter"/>
</dbReference>
<dbReference type="PANTHER" id="PTHR46102:SF2">
    <property type="entry name" value="AXIN"/>
    <property type="match status" value="1"/>
</dbReference>
<dbReference type="AlphaFoldDB" id="A0A0R3X2J0"/>
<dbReference type="InterPro" id="IPR001158">
    <property type="entry name" value="DIX"/>
</dbReference>
<dbReference type="Gene3D" id="2.40.240.130">
    <property type="match status" value="1"/>
</dbReference>
<dbReference type="GO" id="GO:0030877">
    <property type="term" value="C:beta-catenin destruction complex"/>
    <property type="evidence" value="ECO:0007669"/>
    <property type="project" value="TreeGrafter"/>
</dbReference>
<feature type="compositionally biased region" description="Low complexity" evidence="3">
    <location>
        <begin position="88"/>
        <end position="112"/>
    </location>
</feature>
<feature type="region of interest" description="Disordered" evidence="3">
    <location>
        <begin position="260"/>
        <end position="283"/>
    </location>
</feature>
<feature type="compositionally biased region" description="Gly residues" evidence="3">
    <location>
        <begin position="271"/>
        <end position="283"/>
    </location>
</feature>
<reference evidence="7" key="1">
    <citation type="submission" date="2017-02" db="UniProtKB">
        <authorList>
            <consortium name="WormBaseParasite"/>
        </authorList>
    </citation>
    <scope>IDENTIFICATION</scope>
</reference>
<dbReference type="SUPFAM" id="SSF54236">
    <property type="entry name" value="Ubiquitin-like"/>
    <property type="match status" value="1"/>
</dbReference>
<dbReference type="STRING" id="6205.A0A0R3X2J0"/>
<dbReference type="GO" id="GO:0016055">
    <property type="term" value="P:Wnt signaling pathway"/>
    <property type="evidence" value="ECO:0007669"/>
    <property type="project" value="UniProtKB-KW"/>
</dbReference>
<dbReference type="GO" id="GO:0005634">
    <property type="term" value="C:nucleus"/>
    <property type="evidence" value="ECO:0007669"/>
    <property type="project" value="TreeGrafter"/>
</dbReference>
<evidence type="ECO:0000256" key="1">
    <source>
        <dbReference type="ARBA" id="ARBA00022687"/>
    </source>
</evidence>
<feature type="region of interest" description="Disordered" evidence="3">
    <location>
        <begin position="154"/>
        <end position="239"/>
    </location>
</feature>
<name>A0A0R3X2J0_HYDTA</name>
<evidence type="ECO:0000313" key="5">
    <source>
        <dbReference type="EMBL" id="VDM31882.1"/>
    </source>
</evidence>
<dbReference type="EMBL" id="UYWX01020377">
    <property type="protein sequence ID" value="VDM31882.1"/>
    <property type="molecule type" value="Genomic_DNA"/>
</dbReference>
<evidence type="ECO:0000259" key="4">
    <source>
        <dbReference type="PROSITE" id="PS50841"/>
    </source>
</evidence>
<dbReference type="InterPro" id="IPR014936">
    <property type="entry name" value="Axin_b-cat-bd"/>
</dbReference>
<feature type="compositionally biased region" description="Low complexity" evidence="3">
    <location>
        <begin position="213"/>
        <end position="235"/>
    </location>
</feature>
<keyword evidence="1 2" id="KW-0879">Wnt signaling pathway</keyword>
<dbReference type="GO" id="GO:0008013">
    <property type="term" value="F:beta-catenin binding"/>
    <property type="evidence" value="ECO:0007669"/>
    <property type="project" value="TreeGrafter"/>
</dbReference>
<dbReference type="InterPro" id="IPR029071">
    <property type="entry name" value="Ubiquitin-like_domsf"/>
</dbReference>
<dbReference type="OrthoDB" id="10007451at2759"/>
<proteinExistence type="predicted"/>
<dbReference type="SMART" id="SM00021">
    <property type="entry name" value="DAX"/>
    <property type="match status" value="1"/>
</dbReference>
<evidence type="ECO:0000256" key="3">
    <source>
        <dbReference type="SAM" id="MobiDB-lite"/>
    </source>
</evidence>
<evidence type="ECO:0000313" key="6">
    <source>
        <dbReference type="Proteomes" id="UP000274429"/>
    </source>
</evidence>
<reference evidence="5 6" key="2">
    <citation type="submission" date="2018-11" db="EMBL/GenBank/DDBJ databases">
        <authorList>
            <consortium name="Pathogen Informatics"/>
        </authorList>
    </citation>
    <scope>NUCLEOTIDE SEQUENCE [LARGE SCALE GENOMIC DNA]</scope>
</reference>
<feature type="domain" description="DIX" evidence="4">
    <location>
        <begin position="290"/>
        <end position="372"/>
    </location>
</feature>
<dbReference type="PROSITE" id="PS50841">
    <property type="entry name" value="DIX"/>
    <property type="match status" value="1"/>
</dbReference>
<feature type="compositionally biased region" description="Low complexity" evidence="3">
    <location>
        <begin position="261"/>
        <end position="270"/>
    </location>
</feature>
<dbReference type="GO" id="GO:0032436">
    <property type="term" value="P:positive regulation of proteasomal ubiquitin-dependent protein catabolic process"/>
    <property type="evidence" value="ECO:0007669"/>
    <property type="project" value="TreeGrafter"/>
</dbReference>
<dbReference type="Pfam" id="PF08833">
    <property type="entry name" value="Axin_b-cat_bind"/>
    <property type="match status" value="1"/>
</dbReference>
<dbReference type="GO" id="GO:0048468">
    <property type="term" value="P:cell development"/>
    <property type="evidence" value="ECO:0007669"/>
    <property type="project" value="TreeGrafter"/>
</dbReference>
<protein>
    <submittedName>
        <fullName evidence="7">DIX domain-containing protein</fullName>
    </submittedName>
</protein>
<dbReference type="GO" id="GO:0031625">
    <property type="term" value="F:ubiquitin protein ligase binding"/>
    <property type="evidence" value="ECO:0007669"/>
    <property type="project" value="TreeGrafter"/>
</dbReference>
<organism evidence="7">
    <name type="scientific">Hydatigena taeniaeformis</name>
    <name type="common">Feline tapeworm</name>
    <name type="synonym">Taenia taeniaeformis</name>
    <dbReference type="NCBI Taxonomy" id="6205"/>
    <lineage>
        <taxon>Eukaryota</taxon>
        <taxon>Metazoa</taxon>
        <taxon>Spiralia</taxon>
        <taxon>Lophotrochozoa</taxon>
        <taxon>Platyhelminthes</taxon>
        <taxon>Cestoda</taxon>
        <taxon>Eucestoda</taxon>
        <taxon>Cyclophyllidea</taxon>
        <taxon>Taeniidae</taxon>
        <taxon>Hydatigera</taxon>
    </lineage>
</organism>
<dbReference type="GO" id="GO:0090090">
    <property type="term" value="P:negative regulation of canonical Wnt signaling pathway"/>
    <property type="evidence" value="ECO:0007669"/>
    <property type="project" value="InterPro"/>
</dbReference>
<dbReference type="GO" id="GO:0005886">
    <property type="term" value="C:plasma membrane"/>
    <property type="evidence" value="ECO:0007669"/>
    <property type="project" value="TreeGrafter"/>
</dbReference>
<dbReference type="Proteomes" id="UP000274429">
    <property type="component" value="Unassembled WGS sequence"/>
</dbReference>
<feature type="compositionally biased region" description="Basic and acidic residues" evidence="3">
    <location>
        <begin position="33"/>
        <end position="53"/>
    </location>
</feature>
<dbReference type="WBParaSite" id="TTAC_0000750701-mRNA-1">
    <property type="protein sequence ID" value="TTAC_0000750701-mRNA-1"/>
    <property type="gene ID" value="TTAC_0000750701"/>
</dbReference>
<evidence type="ECO:0000256" key="2">
    <source>
        <dbReference type="PROSITE-ProRule" id="PRU00069"/>
    </source>
</evidence>
<dbReference type="PANTHER" id="PTHR46102">
    <property type="entry name" value="AXIN"/>
    <property type="match status" value="1"/>
</dbReference>
<keyword evidence="6" id="KW-1185">Reference proteome</keyword>
<dbReference type="InterPro" id="IPR038207">
    <property type="entry name" value="DIX_dom_sf"/>
</dbReference>
<sequence length="373" mass="39277">MNPPSHHFIPPLINQVGNDEEGEETTEIPNTGQEKEAPTKTTEAVKVEPKTETEVPSTMKTQQSQSLPAATESGDCTITKAMANLSVASTSSTTTTTTTTTTSTTTTTTASSKPSVLQRPWADRLLAAARVQHAQQGDNAQAILEDHCSRIWDTSADRTPTSSSGSGGDGLGVSALRPRLDAPGKSPAPIVGTAKQATKRREEEEVDDDCIHPPLLQESSSPPSATTTTTTNSSTRFDFHQQVNESQLVDVTSMRLQARCTSSPAASSTATGGGGGGGGGGGSVGSGGGSGGLVVGYYLCDDPVPYRSQWPSNVITLGQFKHLVPKKGLFRFFFKTTSDEFDSGVVHQEISNDDAVLPLWEGKVVAKVERVEQ</sequence>
<accession>A0A0R3X2J0</accession>
<feature type="region of interest" description="Disordered" evidence="3">
    <location>
        <begin position="1"/>
        <end position="70"/>
    </location>
</feature>
<feature type="compositionally biased region" description="Polar residues" evidence="3">
    <location>
        <begin position="54"/>
        <end position="68"/>
    </location>
</feature>
<dbReference type="Pfam" id="PF00778">
    <property type="entry name" value="DIX"/>
    <property type="match status" value="1"/>
</dbReference>
<feature type="region of interest" description="Disordered" evidence="3">
    <location>
        <begin position="88"/>
        <end position="116"/>
    </location>
</feature>
<dbReference type="GO" id="GO:0060090">
    <property type="term" value="F:molecular adaptor activity"/>
    <property type="evidence" value="ECO:0007669"/>
    <property type="project" value="TreeGrafter"/>
</dbReference>